<dbReference type="SUPFAM" id="SSF160240">
    <property type="entry name" value="Cation efflux protein cytoplasmic domain-like"/>
    <property type="match status" value="1"/>
</dbReference>
<feature type="domain" description="Cation efflux protein cytoplasmic" evidence="9">
    <location>
        <begin position="223"/>
        <end position="300"/>
    </location>
</feature>
<dbReference type="InterPro" id="IPR027470">
    <property type="entry name" value="Cation_efflux_CTD"/>
</dbReference>
<comment type="subcellular location">
    <subcellularLocation>
        <location evidence="1">Membrane</location>
        <topology evidence="1">Multi-pass membrane protein</topology>
    </subcellularLocation>
</comment>
<dbReference type="SUPFAM" id="SSF161111">
    <property type="entry name" value="Cation efflux protein transmembrane domain-like"/>
    <property type="match status" value="1"/>
</dbReference>
<keyword evidence="3" id="KW-0813">Transport</keyword>
<feature type="domain" description="Cation efflux protein transmembrane" evidence="8">
    <location>
        <begin position="26"/>
        <end position="219"/>
    </location>
</feature>
<comment type="similarity">
    <text evidence="2">Belongs to the cation diffusion facilitator (CDF) transporter (TC 2.A.4) family.</text>
</comment>
<feature type="transmembrane region" description="Helical" evidence="7">
    <location>
        <begin position="93"/>
        <end position="111"/>
    </location>
</feature>
<dbReference type="EMBL" id="MLJW01000041">
    <property type="protein sequence ID" value="OIR06832.1"/>
    <property type="molecule type" value="Genomic_DNA"/>
</dbReference>
<dbReference type="Gene3D" id="1.20.1510.10">
    <property type="entry name" value="Cation efflux protein transmembrane domain"/>
    <property type="match status" value="1"/>
</dbReference>
<keyword evidence="5 7" id="KW-1133">Transmembrane helix</keyword>
<dbReference type="InterPro" id="IPR036837">
    <property type="entry name" value="Cation_efflux_CTD_sf"/>
</dbReference>
<dbReference type="NCBIfam" id="TIGR01297">
    <property type="entry name" value="CDF"/>
    <property type="match status" value="1"/>
</dbReference>
<name>A0A1J5SS32_9ZZZZ</name>
<dbReference type="GO" id="GO:0008324">
    <property type="term" value="F:monoatomic cation transmembrane transporter activity"/>
    <property type="evidence" value="ECO:0007669"/>
    <property type="project" value="InterPro"/>
</dbReference>
<accession>A0A1J5SS32</accession>
<evidence type="ECO:0000256" key="3">
    <source>
        <dbReference type="ARBA" id="ARBA00022448"/>
    </source>
</evidence>
<evidence type="ECO:0000313" key="10">
    <source>
        <dbReference type="EMBL" id="OIR06832.1"/>
    </source>
</evidence>
<evidence type="ECO:0000259" key="9">
    <source>
        <dbReference type="Pfam" id="PF16916"/>
    </source>
</evidence>
<protein>
    <submittedName>
        <fullName evidence="10">Putative cation efflux system proteinc</fullName>
    </submittedName>
</protein>
<dbReference type="InterPro" id="IPR002524">
    <property type="entry name" value="Cation_efflux"/>
</dbReference>
<dbReference type="InterPro" id="IPR027469">
    <property type="entry name" value="Cation_efflux_TMD_sf"/>
</dbReference>
<keyword evidence="4 7" id="KW-0812">Transmembrane</keyword>
<evidence type="ECO:0000256" key="4">
    <source>
        <dbReference type="ARBA" id="ARBA00022692"/>
    </source>
</evidence>
<proteinExistence type="inferred from homology"/>
<evidence type="ECO:0000256" key="2">
    <source>
        <dbReference type="ARBA" id="ARBA00008114"/>
    </source>
</evidence>
<dbReference type="PANTHER" id="PTHR43840">
    <property type="entry name" value="MITOCHONDRIAL METAL TRANSPORTER 1-RELATED"/>
    <property type="match status" value="1"/>
</dbReference>
<sequence>MPPEEILLSPEPLDPERYRDSQRVTWVSVAVNVCLTLAQIIVGLIAHAQSLVADGFHSLSDLVADLMVLVANAQSRHPADDAHPYGHHRIETAASLALGLLLVGTGAAILWSAGARLQHLDQLPAVAPAALWTALAALVAKESLFRYMLVVAERLRSPMLVANAWHARSDAASSLVAAAGIGGSLLGFRFLDPVAAVIVGFMILRMGAKFSYEAIQELIDTGLSDVEVKRIRATLRATPGVLDLHELRTRRMANRVLADAHIQVDARISVSEGHLIAERARARVLAGHPDVLDILMHVDAEEDLYPGNRAIELPEREVLLGHLRALLGEDLPQFEKTLLHYLGRRVEAEVFLPPEVCFDPPHVALLERRLADGLNGDAYFSAVSLNCRVAPR</sequence>
<dbReference type="PANTHER" id="PTHR43840:SF15">
    <property type="entry name" value="MITOCHONDRIAL METAL TRANSPORTER 1-RELATED"/>
    <property type="match status" value="1"/>
</dbReference>
<dbReference type="InterPro" id="IPR050291">
    <property type="entry name" value="CDF_Transporter"/>
</dbReference>
<dbReference type="InterPro" id="IPR058533">
    <property type="entry name" value="Cation_efflux_TM"/>
</dbReference>
<dbReference type="Pfam" id="PF16916">
    <property type="entry name" value="ZT_dimer"/>
    <property type="match status" value="1"/>
</dbReference>
<evidence type="ECO:0000256" key="7">
    <source>
        <dbReference type="SAM" id="Phobius"/>
    </source>
</evidence>
<dbReference type="Gene3D" id="3.30.70.1350">
    <property type="entry name" value="Cation efflux protein, cytoplasmic domain"/>
    <property type="match status" value="1"/>
</dbReference>
<dbReference type="GO" id="GO:0016020">
    <property type="term" value="C:membrane"/>
    <property type="evidence" value="ECO:0007669"/>
    <property type="project" value="UniProtKB-SubCell"/>
</dbReference>
<evidence type="ECO:0000256" key="6">
    <source>
        <dbReference type="ARBA" id="ARBA00023136"/>
    </source>
</evidence>
<evidence type="ECO:0000256" key="1">
    <source>
        <dbReference type="ARBA" id="ARBA00004141"/>
    </source>
</evidence>
<feature type="transmembrane region" description="Helical" evidence="7">
    <location>
        <begin position="24"/>
        <end position="46"/>
    </location>
</feature>
<evidence type="ECO:0000259" key="8">
    <source>
        <dbReference type="Pfam" id="PF01545"/>
    </source>
</evidence>
<dbReference type="Pfam" id="PF01545">
    <property type="entry name" value="Cation_efflux"/>
    <property type="match status" value="1"/>
</dbReference>
<reference evidence="10" key="1">
    <citation type="submission" date="2016-10" db="EMBL/GenBank/DDBJ databases">
        <title>Sequence of Gallionella enrichment culture.</title>
        <authorList>
            <person name="Poehlein A."/>
            <person name="Muehling M."/>
            <person name="Daniel R."/>
        </authorList>
    </citation>
    <scope>NUCLEOTIDE SEQUENCE</scope>
</reference>
<dbReference type="FunFam" id="1.20.1510.10:FF:000006">
    <property type="entry name" value="Divalent cation efflux transporter"/>
    <property type="match status" value="1"/>
</dbReference>
<dbReference type="AlphaFoldDB" id="A0A1J5SS32"/>
<evidence type="ECO:0000256" key="5">
    <source>
        <dbReference type="ARBA" id="ARBA00022989"/>
    </source>
</evidence>
<organism evidence="10">
    <name type="scientific">mine drainage metagenome</name>
    <dbReference type="NCBI Taxonomy" id="410659"/>
    <lineage>
        <taxon>unclassified sequences</taxon>
        <taxon>metagenomes</taxon>
        <taxon>ecological metagenomes</taxon>
    </lineage>
</organism>
<keyword evidence="6 7" id="KW-0472">Membrane</keyword>
<gene>
    <name evidence="10" type="ORF">GALL_110810</name>
</gene>
<comment type="caution">
    <text evidence="10">The sequence shown here is derived from an EMBL/GenBank/DDBJ whole genome shotgun (WGS) entry which is preliminary data.</text>
</comment>